<dbReference type="PANTHER" id="PTHR33884:SF3">
    <property type="entry name" value="UPF0410 PROTEIN YMGE"/>
    <property type="match status" value="1"/>
</dbReference>
<sequence length="82" mass="8566">MSFISWIIVGAIAGWLASIMSGDNAKMGALANIVVGIIGAFVGGFILRFVGGSGVTGLNLRSIMVATFGAFIFLFVLNKLRK</sequence>
<comment type="similarity">
    <text evidence="2">Belongs to the UPF0410 family.</text>
</comment>
<feature type="transmembrane region" description="Helical" evidence="7">
    <location>
        <begin position="29"/>
        <end position="50"/>
    </location>
</feature>
<protein>
    <recommendedName>
        <fullName evidence="10">GlsB/YeaQ/YmgE family stress response membrane protein</fullName>
    </recommendedName>
</protein>
<feature type="transmembrane region" description="Helical" evidence="7">
    <location>
        <begin position="62"/>
        <end position="80"/>
    </location>
</feature>
<dbReference type="PATRIC" id="fig|1286171.3.peg.2601"/>
<evidence type="ECO:0000256" key="6">
    <source>
        <dbReference type="ARBA" id="ARBA00023136"/>
    </source>
</evidence>
<evidence type="ECO:0008006" key="10">
    <source>
        <dbReference type="Google" id="ProtNLM"/>
    </source>
</evidence>
<dbReference type="Pfam" id="PF04226">
    <property type="entry name" value="Transgly_assoc"/>
    <property type="match status" value="1"/>
</dbReference>
<keyword evidence="4 7" id="KW-0812">Transmembrane</keyword>
<dbReference type="EMBL" id="CP007453">
    <property type="protein sequence ID" value="AHM57927.1"/>
    <property type="molecule type" value="Genomic_DNA"/>
</dbReference>
<keyword evidence="8" id="KW-0614">Plasmid</keyword>
<evidence type="ECO:0000256" key="5">
    <source>
        <dbReference type="ARBA" id="ARBA00022989"/>
    </source>
</evidence>
<dbReference type="PANTHER" id="PTHR33884">
    <property type="entry name" value="UPF0410 PROTEIN YMGE"/>
    <property type="match status" value="1"/>
</dbReference>
<organism evidence="8 9">
    <name type="scientific">Peptoclostridium acidaminophilum DSM 3953</name>
    <dbReference type="NCBI Taxonomy" id="1286171"/>
    <lineage>
        <taxon>Bacteria</taxon>
        <taxon>Bacillati</taxon>
        <taxon>Bacillota</taxon>
        <taxon>Clostridia</taxon>
        <taxon>Peptostreptococcales</taxon>
        <taxon>Peptoclostridiaceae</taxon>
        <taxon>Peptoclostridium</taxon>
    </lineage>
</organism>
<feature type="transmembrane region" description="Helical" evidence="7">
    <location>
        <begin position="6"/>
        <end position="22"/>
    </location>
</feature>
<keyword evidence="9" id="KW-1185">Reference proteome</keyword>
<dbReference type="KEGG" id="eac:EAL2_808p04230"/>
<dbReference type="GO" id="GO:0005886">
    <property type="term" value="C:plasma membrane"/>
    <property type="evidence" value="ECO:0007669"/>
    <property type="project" value="UniProtKB-SubCell"/>
</dbReference>
<comment type="subcellular location">
    <subcellularLocation>
        <location evidence="1">Cell membrane</location>
        <topology evidence="1">Multi-pass membrane protein</topology>
    </subcellularLocation>
</comment>
<evidence type="ECO:0000256" key="3">
    <source>
        <dbReference type="ARBA" id="ARBA00022475"/>
    </source>
</evidence>
<evidence type="ECO:0000256" key="7">
    <source>
        <dbReference type="SAM" id="Phobius"/>
    </source>
</evidence>
<dbReference type="eggNOG" id="COG2261">
    <property type="taxonomic scope" value="Bacteria"/>
</dbReference>
<reference evidence="8 9" key="1">
    <citation type="journal article" date="2014" name="Genome Announc.">
        <title>Complete Genome Sequence of Amino Acid-Utilizing Eubacterium acidaminophilum al-2 (DSM 3953).</title>
        <authorList>
            <person name="Poehlein A."/>
            <person name="Andreesen J.R."/>
            <person name="Daniel R."/>
        </authorList>
    </citation>
    <scope>NUCLEOTIDE SEQUENCE [LARGE SCALE GENOMIC DNA]</scope>
    <source>
        <strain evidence="8 9">DSM 3953</strain>
        <plasmid evidence="9">Plasmid EAL2_808p</plasmid>
    </source>
</reference>
<keyword evidence="6 7" id="KW-0472">Membrane</keyword>
<dbReference type="Proteomes" id="UP000019591">
    <property type="component" value="Plasmid EAL2_808p"/>
</dbReference>
<evidence type="ECO:0000313" key="9">
    <source>
        <dbReference type="Proteomes" id="UP000019591"/>
    </source>
</evidence>
<keyword evidence="3" id="KW-1003">Cell membrane</keyword>
<geneLocation type="plasmid" evidence="8 9">
    <name>EAL2_808p</name>
</geneLocation>
<gene>
    <name evidence="8" type="ORF">EAL2_808p04230</name>
</gene>
<dbReference type="InterPro" id="IPR007341">
    <property type="entry name" value="Transgly_assoc"/>
</dbReference>
<evidence type="ECO:0000256" key="1">
    <source>
        <dbReference type="ARBA" id="ARBA00004651"/>
    </source>
</evidence>
<dbReference type="HOGENOM" id="CLU_160040_2_3_9"/>
<keyword evidence="5 7" id="KW-1133">Transmembrane helix</keyword>
<evidence type="ECO:0000313" key="8">
    <source>
        <dbReference type="EMBL" id="AHM57927.1"/>
    </source>
</evidence>
<name>W8TP44_PEPAC</name>
<dbReference type="OrthoDB" id="964123at2"/>
<accession>W8TP44</accession>
<evidence type="ECO:0000256" key="4">
    <source>
        <dbReference type="ARBA" id="ARBA00022692"/>
    </source>
</evidence>
<proteinExistence type="inferred from homology"/>
<evidence type="ECO:0000256" key="2">
    <source>
        <dbReference type="ARBA" id="ARBA00011006"/>
    </source>
</evidence>
<dbReference type="AlphaFoldDB" id="W8TP44"/>